<keyword evidence="3" id="KW-0663">Pyridoxal phosphate</keyword>
<gene>
    <name evidence="5" type="ORF">PS417_06915</name>
</gene>
<dbReference type="PANTHER" id="PTHR13693">
    <property type="entry name" value="CLASS II AMINOTRANSFERASE/8-AMINO-7-OXONONANOATE SYNTHASE"/>
    <property type="match status" value="1"/>
</dbReference>
<feature type="domain" description="Aminotransferase class I/classII large" evidence="4">
    <location>
        <begin position="58"/>
        <end position="255"/>
    </location>
</feature>
<evidence type="ECO:0000313" key="6">
    <source>
        <dbReference type="Proteomes" id="UP000027308"/>
    </source>
</evidence>
<dbReference type="Pfam" id="PF00155">
    <property type="entry name" value="Aminotran_1_2"/>
    <property type="match status" value="1"/>
</dbReference>
<evidence type="ECO:0000259" key="4">
    <source>
        <dbReference type="Pfam" id="PF00155"/>
    </source>
</evidence>
<dbReference type="GO" id="GO:0009102">
    <property type="term" value="P:biotin biosynthetic process"/>
    <property type="evidence" value="ECO:0007669"/>
    <property type="project" value="TreeGrafter"/>
</dbReference>
<dbReference type="Proteomes" id="UP000027308">
    <property type="component" value="Chromosome"/>
</dbReference>
<name>A0A1N7TVL6_9PSED</name>
<proteinExistence type="predicted"/>
<dbReference type="eggNOG" id="COG0156">
    <property type="taxonomic scope" value="Bacteria"/>
</dbReference>
<dbReference type="AlphaFoldDB" id="A0A1N7TVL6"/>
<organism evidence="5 6">
    <name type="scientific">Pseudomonas simiae</name>
    <dbReference type="NCBI Taxonomy" id="321846"/>
    <lineage>
        <taxon>Bacteria</taxon>
        <taxon>Pseudomonadati</taxon>
        <taxon>Pseudomonadota</taxon>
        <taxon>Gammaproteobacteria</taxon>
        <taxon>Pseudomonadales</taxon>
        <taxon>Pseudomonadaceae</taxon>
        <taxon>Pseudomonas</taxon>
    </lineage>
</organism>
<dbReference type="EMBL" id="CP007637">
    <property type="protein sequence ID" value="AIB35310.1"/>
    <property type="molecule type" value="Genomic_DNA"/>
</dbReference>
<protein>
    <recommendedName>
        <fullName evidence="4">Aminotransferase class I/classII large domain-containing protein</fullName>
    </recommendedName>
</protein>
<dbReference type="NCBIfam" id="NF005697">
    <property type="entry name" value="PRK07505.1"/>
    <property type="match status" value="1"/>
</dbReference>
<evidence type="ECO:0000256" key="3">
    <source>
        <dbReference type="ARBA" id="ARBA00022898"/>
    </source>
</evidence>
<dbReference type="GO" id="GO:0008710">
    <property type="term" value="F:8-amino-7-oxononanoate synthase activity"/>
    <property type="evidence" value="ECO:0007669"/>
    <property type="project" value="TreeGrafter"/>
</dbReference>
<evidence type="ECO:0000313" key="5">
    <source>
        <dbReference type="EMBL" id="AIB35310.1"/>
    </source>
</evidence>
<dbReference type="Gene3D" id="3.40.640.10">
    <property type="entry name" value="Type I PLP-dependent aspartate aminotransferase-like (Major domain)"/>
    <property type="match status" value="1"/>
</dbReference>
<dbReference type="Gene3D" id="3.90.1150.10">
    <property type="entry name" value="Aspartate Aminotransferase, domain 1"/>
    <property type="match status" value="1"/>
</dbReference>
<dbReference type="PANTHER" id="PTHR13693:SF100">
    <property type="entry name" value="8-AMINO-7-OXONONANOATE SYNTHASE"/>
    <property type="match status" value="1"/>
</dbReference>
<dbReference type="InterPro" id="IPR015422">
    <property type="entry name" value="PyrdxlP-dep_Trfase_small"/>
</dbReference>
<dbReference type="InterPro" id="IPR050087">
    <property type="entry name" value="AON_synthase_class-II"/>
</dbReference>
<dbReference type="InterPro" id="IPR004839">
    <property type="entry name" value="Aminotransferase_I/II_large"/>
</dbReference>
<evidence type="ECO:0000256" key="1">
    <source>
        <dbReference type="ARBA" id="ARBA00001933"/>
    </source>
</evidence>
<comment type="cofactor">
    <cofactor evidence="1">
        <name>pyridoxal 5'-phosphate</name>
        <dbReference type="ChEBI" id="CHEBI:597326"/>
    </cofactor>
</comment>
<reference evidence="5 6" key="1">
    <citation type="submission" date="2014-05" db="EMBL/GenBank/DDBJ databases">
        <title>Pseudomonas simiae WCS417.</title>
        <authorList>
            <person name="Berendsen R.L."/>
        </authorList>
    </citation>
    <scope>NUCLEOTIDE SEQUENCE [LARGE SCALE GENOMIC DNA]</scope>
    <source>
        <strain evidence="5 6">WCS417</strain>
    </source>
</reference>
<dbReference type="InterPro" id="IPR015424">
    <property type="entry name" value="PyrdxlP-dep_Trfase"/>
</dbReference>
<accession>A0A1N7TVL6</accession>
<evidence type="ECO:0000256" key="2">
    <source>
        <dbReference type="ARBA" id="ARBA00022679"/>
    </source>
</evidence>
<sequence>MVFDKHSHYSMNHIKASCADETDVTTAPHNDICFIEDLCKKRKHVAYIADGIYSMGGKADIDSLLYLKSRYGLFLYLDDSHALSAFGEKGRGFIRPHFQSLDDQTLIVASLGKSFGASGGLVMFGSEKQKSLMYRYGGPSNWSQSLNSASIGAGLASIKIHQTNELPILQERLLANIQLFDSLIETEQQGTRTAIRLIPCGEAEKANIIAAQLANSGFFTSAVFFPVVPRGNAAIRVTLRADMAHETILSFCSRLMSLIEENKIDL</sequence>
<dbReference type="GO" id="GO:0030170">
    <property type="term" value="F:pyridoxal phosphate binding"/>
    <property type="evidence" value="ECO:0007669"/>
    <property type="project" value="InterPro"/>
</dbReference>
<keyword evidence="2" id="KW-0808">Transferase</keyword>
<dbReference type="InterPro" id="IPR015421">
    <property type="entry name" value="PyrdxlP-dep_Trfase_major"/>
</dbReference>
<dbReference type="SUPFAM" id="SSF53383">
    <property type="entry name" value="PLP-dependent transferases"/>
    <property type="match status" value="1"/>
</dbReference>